<gene>
    <name evidence="7" type="ORF">caldi_34950</name>
</gene>
<evidence type="ECO:0000256" key="2">
    <source>
        <dbReference type="ARBA" id="ARBA00022692"/>
    </source>
</evidence>
<organism evidence="7 8">
    <name type="scientific">Caldinitratiruptor microaerophilus</name>
    <dbReference type="NCBI Taxonomy" id="671077"/>
    <lineage>
        <taxon>Bacteria</taxon>
        <taxon>Bacillati</taxon>
        <taxon>Bacillota</taxon>
        <taxon>Clostridia</taxon>
        <taxon>Eubacteriales</taxon>
        <taxon>Symbiobacteriaceae</taxon>
        <taxon>Caldinitratiruptor</taxon>
    </lineage>
</organism>
<dbReference type="KEGG" id="cmic:caldi_34950"/>
<keyword evidence="8" id="KW-1185">Reference proteome</keyword>
<sequence>MRVSELEVRLAPADIRQLLQSLVGPGARVTIEAVAVEDARLRVRLRPAALPVPIEVQAHIRRVDPGELVLGLDIGAMGLLPAAWRTRALDLLSQRLDAPGVKLTDGQLHIAAATLAGPLATACRLSAADIRDGRLWLRLEDVQIREGPVSQPAAAATAPPPAPGEEDLAAAAGEDLQVPRPETGAGPEAPDESGAVAQMPPERPVEGDHEVTYRRIRDRVASFLDRSLPEWLQPAVPWVLLLPDFVVLLARLVRDPAVSTRAKVVAGAALGYLALPADILPDFIPGLGVLDDVALAVFALEALVGMSPPEVVQRHWPGSEDVLEVVRQGLAWTARFFPRRFTDRLRRWLQEKEKPDR</sequence>
<evidence type="ECO:0000259" key="6">
    <source>
        <dbReference type="Pfam" id="PF06803"/>
    </source>
</evidence>
<keyword evidence="3" id="KW-1133">Transmembrane helix</keyword>
<dbReference type="InterPro" id="IPR010652">
    <property type="entry name" value="DUF1232"/>
</dbReference>
<dbReference type="Proteomes" id="UP001163687">
    <property type="component" value="Chromosome"/>
</dbReference>
<dbReference type="EMBL" id="AP025628">
    <property type="protein sequence ID" value="BDG62405.1"/>
    <property type="molecule type" value="Genomic_DNA"/>
</dbReference>
<feature type="domain" description="DUF1232" evidence="6">
    <location>
        <begin position="262"/>
        <end position="297"/>
    </location>
</feature>
<keyword evidence="2" id="KW-0812">Transmembrane</keyword>
<feature type="region of interest" description="Disordered" evidence="5">
    <location>
        <begin position="178"/>
        <end position="207"/>
    </location>
</feature>
<keyword evidence="4" id="KW-0472">Membrane</keyword>
<evidence type="ECO:0000256" key="3">
    <source>
        <dbReference type="ARBA" id="ARBA00022989"/>
    </source>
</evidence>
<feature type="region of interest" description="Disordered" evidence="5">
    <location>
        <begin position="148"/>
        <end position="167"/>
    </location>
</feature>
<name>A0AA35G9P0_9FIRM</name>
<dbReference type="GO" id="GO:0012505">
    <property type="term" value="C:endomembrane system"/>
    <property type="evidence" value="ECO:0007669"/>
    <property type="project" value="UniProtKB-SubCell"/>
</dbReference>
<dbReference type="AlphaFoldDB" id="A0AA35G9P0"/>
<evidence type="ECO:0000313" key="8">
    <source>
        <dbReference type="Proteomes" id="UP001163687"/>
    </source>
</evidence>
<evidence type="ECO:0000256" key="1">
    <source>
        <dbReference type="ARBA" id="ARBA00004127"/>
    </source>
</evidence>
<accession>A0AA35G9P0</accession>
<dbReference type="Pfam" id="PF06803">
    <property type="entry name" value="DUF1232"/>
    <property type="match status" value="1"/>
</dbReference>
<comment type="subcellular location">
    <subcellularLocation>
        <location evidence="1">Endomembrane system</location>
        <topology evidence="1">Multi-pass membrane protein</topology>
    </subcellularLocation>
</comment>
<protein>
    <recommendedName>
        <fullName evidence="6">DUF1232 domain-containing protein</fullName>
    </recommendedName>
</protein>
<proteinExistence type="predicted"/>
<reference evidence="7" key="1">
    <citation type="submission" date="2022-03" db="EMBL/GenBank/DDBJ databases">
        <title>Complete genome sequence of Caldinitratiruptor microaerophilus.</title>
        <authorList>
            <person name="Mukaiyama R."/>
            <person name="Nishiyama T."/>
            <person name="Ueda K."/>
        </authorList>
    </citation>
    <scope>NUCLEOTIDE SEQUENCE</scope>
    <source>
        <strain evidence="7">JCM 16183</strain>
    </source>
</reference>
<dbReference type="RefSeq" id="WP_264842992.1">
    <property type="nucleotide sequence ID" value="NZ_AP025628.1"/>
</dbReference>
<evidence type="ECO:0000313" key="7">
    <source>
        <dbReference type="EMBL" id="BDG62405.1"/>
    </source>
</evidence>
<evidence type="ECO:0000256" key="5">
    <source>
        <dbReference type="SAM" id="MobiDB-lite"/>
    </source>
</evidence>
<evidence type="ECO:0000256" key="4">
    <source>
        <dbReference type="ARBA" id="ARBA00023136"/>
    </source>
</evidence>